<dbReference type="AlphaFoldDB" id="A0A5N8VCV0"/>
<dbReference type="InterPro" id="IPR011990">
    <property type="entry name" value="TPR-like_helical_dom_sf"/>
</dbReference>
<evidence type="ECO:0000313" key="3">
    <source>
        <dbReference type="Proteomes" id="UP000325849"/>
    </source>
</evidence>
<dbReference type="Pfam" id="PF13424">
    <property type="entry name" value="TPR_12"/>
    <property type="match status" value="1"/>
</dbReference>
<dbReference type="PANTHER" id="PTHR47691:SF3">
    <property type="entry name" value="HTH-TYPE TRANSCRIPTIONAL REGULATOR RV0890C-RELATED"/>
    <property type="match status" value="1"/>
</dbReference>
<dbReference type="EMBL" id="VJZD01000064">
    <property type="protein sequence ID" value="MPY33073.1"/>
    <property type="molecule type" value="Genomic_DNA"/>
</dbReference>
<dbReference type="Gene3D" id="1.25.40.10">
    <property type="entry name" value="Tetratricopeptide repeat domain"/>
    <property type="match status" value="2"/>
</dbReference>
<dbReference type="Gene3D" id="3.40.50.300">
    <property type="entry name" value="P-loop containing nucleotide triphosphate hydrolases"/>
    <property type="match status" value="1"/>
</dbReference>
<evidence type="ECO:0000313" key="2">
    <source>
        <dbReference type="EMBL" id="MPY33073.1"/>
    </source>
</evidence>
<dbReference type="InterPro" id="IPR027417">
    <property type="entry name" value="P-loop_NTPase"/>
</dbReference>
<dbReference type="RefSeq" id="WP_152889069.1">
    <property type="nucleotide sequence ID" value="NZ_VJZD01000064.1"/>
</dbReference>
<organism evidence="2 3">
    <name type="scientific">Streptomyces adustus</name>
    <dbReference type="NCBI Taxonomy" id="1609272"/>
    <lineage>
        <taxon>Bacteria</taxon>
        <taxon>Bacillati</taxon>
        <taxon>Actinomycetota</taxon>
        <taxon>Actinomycetes</taxon>
        <taxon>Kitasatosporales</taxon>
        <taxon>Streptomycetaceae</taxon>
        <taxon>Streptomyces</taxon>
    </lineage>
</organism>
<sequence>METRDGDRPPDPAPGHSHAPAPGPVRDLVGDPGQDRGPGPEQVRGQDRGSEPQHIDFRSGTFHGPVAGKVIVNGCSPPVPSALSALPAAPAGFAGREAELAVLLDGLRPPDASAPADPPVMWAVTGLGGIGKTALALRAAHLARKRGWFTGGTLFLDLAGYDDTPVTPAHAVTSLLHALGVGGIQLPADEIDQYTLYRNVYRSRLAGLADRGERVLLLLDNVCDPSQLLPLLPGSDLHRVLFTSRESHDSLPARELPLEPMSPGDSAALVARALRLRDPDDDRPLREASSVDELTGLCGHLPLALQIAAALLRRRRPRRPVASLVEELRTCADRTDALSSRGVDQYGRTLALAPVFEVSLRRLAPDRARALCLLAQVPCVDYGTDTAAVVTGLDESAVLDVLDDLASAHLVTGERLADDLPERWRIHDLVRDYAAARAAGDPRLAAAGRESRARTRRHFHALAADADRRLQVRTHDPLPRTLADQAAALAWFDTERANLVAAPQWPTEDDADFCVGIALHLAEYLRWRRYFEDWVTVSRTARDIAHRLRDRSAEATVCNNLGGALLRAQRPDEALEPLDRAARLYHLIEDAAGEGRAWNNLGLAQRRSGRVEQSLANHLRARDRFRATGYASHEGRAWHNCGLALAAADRHPEAAAAFEQACALHRTTDHVLYGDSLNSLGCALHRSGRTAEALTALRGSVRIREKYDNWYATGQTWNNLALALRTAGLHDEAATARERAAEACARAGITAEIYGHHE</sequence>
<dbReference type="InterPro" id="IPR019734">
    <property type="entry name" value="TPR_rpt"/>
</dbReference>
<dbReference type="Proteomes" id="UP000325849">
    <property type="component" value="Unassembled WGS sequence"/>
</dbReference>
<feature type="region of interest" description="Disordered" evidence="1">
    <location>
        <begin position="1"/>
        <end position="60"/>
    </location>
</feature>
<dbReference type="SUPFAM" id="SSF48452">
    <property type="entry name" value="TPR-like"/>
    <property type="match status" value="2"/>
</dbReference>
<reference evidence="2 3" key="1">
    <citation type="submission" date="2019-07" db="EMBL/GenBank/DDBJ databases">
        <title>New species of Amycolatopsis and Streptomyces.</title>
        <authorList>
            <person name="Duangmal K."/>
            <person name="Teo W.F.A."/>
            <person name="Lipun K."/>
        </authorList>
    </citation>
    <scope>NUCLEOTIDE SEQUENCE [LARGE SCALE GENOMIC DNA]</scope>
    <source>
        <strain evidence="2 3">NBRC 109810</strain>
    </source>
</reference>
<name>A0A5N8VCV0_9ACTN</name>
<dbReference type="SUPFAM" id="SSF52540">
    <property type="entry name" value="P-loop containing nucleoside triphosphate hydrolases"/>
    <property type="match status" value="1"/>
</dbReference>
<protein>
    <submittedName>
        <fullName evidence="2">Tetratricopeptide repeat protein</fullName>
    </submittedName>
</protein>
<proteinExistence type="predicted"/>
<accession>A0A5N8VCV0</accession>
<evidence type="ECO:0000256" key="1">
    <source>
        <dbReference type="SAM" id="MobiDB-lite"/>
    </source>
</evidence>
<comment type="caution">
    <text evidence="2">The sequence shown here is derived from an EMBL/GenBank/DDBJ whole genome shotgun (WGS) entry which is preliminary data.</text>
</comment>
<dbReference type="Pfam" id="PF13374">
    <property type="entry name" value="TPR_10"/>
    <property type="match status" value="2"/>
</dbReference>
<dbReference type="OrthoDB" id="3349744at2"/>
<feature type="compositionally biased region" description="Basic and acidic residues" evidence="1">
    <location>
        <begin position="1"/>
        <end position="10"/>
    </location>
</feature>
<dbReference type="PRINTS" id="PR00364">
    <property type="entry name" value="DISEASERSIST"/>
</dbReference>
<dbReference type="PANTHER" id="PTHR47691">
    <property type="entry name" value="REGULATOR-RELATED"/>
    <property type="match status" value="1"/>
</dbReference>
<keyword evidence="3" id="KW-1185">Reference proteome</keyword>
<dbReference type="SMART" id="SM00028">
    <property type="entry name" value="TPR"/>
    <property type="match status" value="5"/>
</dbReference>
<feature type="compositionally biased region" description="Basic and acidic residues" evidence="1">
    <location>
        <begin position="44"/>
        <end position="57"/>
    </location>
</feature>
<gene>
    <name evidence="2" type="ORF">FNH09_17935</name>
</gene>